<name>A0A9P5NGK4_GYMJU</name>
<gene>
    <name evidence="1" type="ORF">CPB84DRAFT_140863</name>
</gene>
<dbReference type="AlphaFoldDB" id="A0A9P5NGK4"/>
<evidence type="ECO:0008006" key="3">
    <source>
        <dbReference type="Google" id="ProtNLM"/>
    </source>
</evidence>
<proteinExistence type="predicted"/>
<keyword evidence="2" id="KW-1185">Reference proteome</keyword>
<organism evidence="1 2">
    <name type="scientific">Gymnopilus junonius</name>
    <name type="common">Spectacular rustgill mushroom</name>
    <name type="synonym">Gymnopilus spectabilis subsp. junonius</name>
    <dbReference type="NCBI Taxonomy" id="109634"/>
    <lineage>
        <taxon>Eukaryota</taxon>
        <taxon>Fungi</taxon>
        <taxon>Dikarya</taxon>
        <taxon>Basidiomycota</taxon>
        <taxon>Agaricomycotina</taxon>
        <taxon>Agaricomycetes</taxon>
        <taxon>Agaricomycetidae</taxon>
        <taxon>Agaricales</taxon>
        <taxon>Agaricineae</taxon>
        <taxon>Hymenogastraceae</taxon>
        <taxon>Gymnopilus</taxon>
    </lineage>
</organism>
<dbReference type="Proteomes" id="UP000724874">
    <property type="component" value="Unassembled WGS sequence"/>
</dbReference>
<comment type="caution">
    <text evidence="1">The sequence shown here is derived from an EMBL/GenBank/DDBJ whole genome shotgun (WGS) entry which is preliminary data.</text>
</comment>
<evidence type="ECO:0000313" key="2">
    <source>
        <dbReference type="Proteomes" id="UP000724874"/>
    </source>
</evidence>
<sequence length="454" mass="51462">MFRLNQDVLSLIFMVNTQLDNFSLGLSESYDTGIHPLTTTRHTSQVCQQWRRLLIGSPLIWANSIELGLLAQKRGRWRKEVLRRCGFTERIRILDVKLCNLDSNVSPFDLEEFMCRRAPMLEHIRIWVDPNNLQCPNIKYCSKQHTDFIFPLSTYGHLRSCPYLPQLHSISLDEFTLGSTSELSCLLKNMTMVECLTIYCMPLHMGGHLTRPINFLNLSQLRIKHNLAGCLVIMSRVMLHQDCALYIRCRVDVPEDILFNPKILAKFSANLNRASTSFFQNHSISSLTLVLFRSRFAILESSKKYCETALPDHSIDITSNHPHDLPSAIVPSLLHFIPSSYQLITITSVEFDIQMDDHLAARHCFRVFASACPNLEEICVSKAAAKVLHDFILDSTSMLFAKLNTVTICVAIYSIARITISSKKSDGPYHRKGSGVLRKMIAAPSARVGSTSLN</sequence>
<accession>A0A9P5NGK4</accession>
<dbReference type="EMBL" id="JADNYJ010000104">
    <property type="protein sequence ID" value="KAF8885051.1"/>
    <property type="molecule type" value="Genomic_DNA"/>
</dbReference>
<evidence type="ECO:0000313" key="1">
    <source>
        <dbReference type="EMBL" id="KAF8885051.1"/>
    </source>
</evidence>
<reference evidence="1" key="1">
    <citation type="submission" date="2020-11" db="EMBL/GenBank/DDBJ databases">
        <authorList>
            <consortium name="DOE Joint Genome Institute"/>
            <person name="Ahrendt S."/>
            <person name="Riley R."/>
            <person name="Andreopoulos W."/>
            <person name="LaButti K."/>
            <person name="Pangilinan J."/>
            <person name="Ruiz-duenas F.J."/>
            <person name="Barrasa J.M."/>
            <person name="Sanchez-Garcia M."/>
            <person name="Camarero S."/>
            <person name="Miyauchi S."/>
            <person name="Serrano A."/>
            <person name="Linde D."/>
            <person name="Babiker R."/>
            <person name="Drula E."/>
            <person name="Ayuso-Fernandez I."/>
            <person name="Pacheco R."/>
            <person name="Padilla G."/>
            <person name="Ferreira P."/>
            <person name="Barriuso J."/>
            <person name="Kellner H."/>
            <person name="Castanera R."/>
            <person name="Alfaro M."/>
            <person name="Ramirez L."/>
            <person name="Pisabarro A.G."/>
            <person name="Kuo A."/>
            <person name="Tritt A."/>
            <person name="Lipzen A."/>
            <person name="He G."/>
            <person name="Yan M."/>
            <person name="Ng V."/>
            <person name="Cullen D."/>
            <person name="Martin F."/>
            <person name="Rosso M.-N."/>
            <person name="Henrissat B."/>
            <person name="Hibbett D."/>
            <person name="Martinez A.T."/>
            <person name="Grigoriev I.V."/>
        </authorList>
    </citation>
    <scope>NUCLEOTIDE SEQUENCE</scope>
    <source>
        <strain evidence="1">AH 44721</strain>
    </source>
</reference>
<protein>
    <recommendedName>
        <fullName evidence="3">F-box domain-containing protein</fullName>
    </recommendedName>
</protein>